<evidence type="ECO:0000313" key="11">
    <source>
        <dbReference type="Proteomes" id="UP000324222"/>
    </source>
</evidence>
<evidence type="ECO:0000256" key="7">
    <source>
        <dbReference type="ARBA" id="ARBA00023136"/>
    </source>
</evidence>
<dbReference type="GO" id="GO:0005737">
    <property type="term" value="C:cytoplasm"/>
    <property type="evidence" value="ECO:0007669"/>
    <property type="project" value="UniProtKB-ARBA"/>
</dbReference>
<dbReference type="GO" id="GO:0015031">
    <property type="term" value="P:protein transport"/>
    <property type="evidence" value="ECO:0007669"/>
    <property type="project" value="UniProtKB-KW"/>
</dbReference>
<dbReference type="Proteomes" id="UP000324222">
    <property type="component" value="Unassembled WGS sequence"/>
</dbReference>
<evidence type="ECO:0000256" key="3">
    <source>
        <dbReference type="ARBA" id="ARBA00022448"/>
    </source>
</evidence>
<dbReference type="InterPro" id="IPR011691">
    <property type="entry name" value="Vesicle_transpt_SFT2"/>
</dbReference>
<dbReference type="Pfam" id="PF04178">
    <property type="entry name" value="Got1"/>
    <property type="match status" value="2"/>
</dbReference>
<name>A0A5B7ESR9_PORTR</name>
<gene>
    <name evidence="10" type="primary">Sft2d2</name>
    <name evidence="10" type="ORF">E2C01_029741</name>
</gene>
<dbReference type="EMBL" id="VSRR010003474">
    <property type="protein sequence ID" value="MPC36287.1"/>
    <property type="molecule type" value="Genomic_DNA"/>
</dbReference>
<dbReference type="InterPro" id="IPR007305">
    <property type="entry name" value="Vesicle_transpt_Got1/SFT2"/>
</dbReference>
<sequence length="125" mass="14139">MVVIDNNSLSWSTRVKGFAICFILGFVMSFLGSALLFLPKGLVLFAVLYTFGNILALSRIFKTKFYDIPLIINIYRQPPLNEGIHKKALALLMVIIQFLAMTWYSLSYIPYARDAAKKCFASCVE</sequence>
<comment type="caution">
    <text evidence="9">Lacks conserved residue(s) required for the propagation of feature annotation.</text>
</comment>
<keyword evidence="6 9" id="KW-1133">Transmembrane helix</keyword>
<dbReference type="AlphaFoldDB" id="A0A5B7ESR9"/>
<dbReference type="GO" id="GO:0012505">
    <property type="term" value="C:endomembrane system"/>
    <property type="evidence" value="ECO:0007669"/>
    <property type="project" value="UniProtKB-ARBA"/>
</dbReference>
<comment type="function">
    <text evidence="1 9">May be involved in fusion of retrograde transport vesicles derived from an endocytic compartment with the Golgi complex.</text>
</comment>
<feature type="transmembrane region" description="Helical" evidence="9">
    <location>
        <begin position="42"/>
        <end position="61"/>
    </location>
</feature>
<dbReference type="PANTHER" id="PTHR23137">
    <property type="entry name" value="VESICLE TRANSPORT PROTEIN-RELATED"/>
    <property type="match status" value="1"/>
</dbReference>
<dbReference type="GO" id="GO:0016192">
    <property type="term" value="P:vesicle-mediated transport"/>
    <property type="evidence" value="ECO:0007669"/>
    <property type="project" value="InterPro"/>
</dbReference>
<feature type="transmembrane region" description="Helical" evidence="9">
    <location>
        <begin position="88"/>
        <end position="106"/>
    </location>
</feature>
<evidence type="ECO:0000256" key="5">
    <source>
        <dbReference type="ARBA" id="ARBA00022927"/>
    </source>
</evidence>
<comment type="similarity">
    <text evidence="8 9">Belongs to the SFT2 family.</text>
</comment>
<dbReference type="OrthoDB" id="73614at2759"/>
<reference evidence="10 11" key="1">
    <citation type="submission" date="2019-05" db="EMBL/GenBank/DDBJ databases">
        <title>Another draft genome of Portunus trituberculatus and its Hox gene families provides insights of decapod evolution.</title>
        <authorList>
            <person name="Jeong J.-H."/>
            <person name="Song I."/>
            <person name="Kim S."/>
            <person name="Choi T."/>
            <person name="Kim D."/>
            <person name="Ryu S."/>
            <person name="Kim W."/>
        </authorList>
    </citation>
    <scope>NUCLEOTIDE SEQUENCE [LARGE SCALE GENOMIC DNA]</scope>
    <source>
        <tissue evidence="10">Muscle</tissue>
    </source>
</reference>
<organism evidence="10 11">
    <name type="scientific">Portunus trituberculatus</name>
    <name type="common">Swimming crab</name>
    <name type="synonym">Neptunus trituberculatus</name>
    <dbReference type="NCBI Taxonomy" id="210409"/>
    <lineage>
        <taxon>Eukaryota</taxon>
        <taxon>Metazoa</taxon>
        <taxon>Ecdysozoa</taxon>
        <taxon>Arthropoda</taxon>
        <taxon>Crustacea</taxon>
        <taxon>Multicrustacea</taxon>
        <taxon>Malacostraca</taxon>
        <taxon>Eumalacostraca</taxon>
        <taxon>Eucarida</taxon>
        <taxon>Decapoda</taxon>
        <taxon>Pleocyemata</taxon>
        <taxon>Brachyura</taxon>
        <taxon>Eubrachyura</taxon>
        <taxon>Portunoidea</taxon>
        <taxon>Portunidae</taxon>
        <taxon>Portuninae</taxon>
        <taxon>Portunus</taxon>
    </lineage>
</organism>
<comment type="caution">
    <text evidence="10">The sequence shown here is derived from an EMBL/GenBank/DDBJ whole genome shotgun (WGS) entry which is preliminary data.</text>
</comment>
<evidence type="ECO:0000256" key="1">
    <source>
        <dbReference type="ARBA" id="ARBA00003566"/>
    </source>
</evidence>
<dbReference type="PANTHER" id="PTHR23137:SF6">
    <property type="entry name" value="VESICLE TRANSPORT PROTEIN"/>
    <property type="match status" value="1"/>
</dbReference>
<keyword evidence="11" id="KW-1185">Reference proteome</keyword>
<proteinExistence type="inferred from homology"/>
<keyword evidence="5 9" id="KW-0653">Protein transport</keyword>
<evidence type="ECO:0000256" key="2">
    <source>
        <dbReference type="ARBA" id="ARBA00004141"/>
    </source>
</evidence>
<evidence type="ECO:0000256" key="4">
    <source>
        <dbReference type="ARBA" id="ARBA00022692"/>
    </source>
</evidence>
<keyword evidence="3 9" id="KW-0813">Transport</keyword>
<evidence type="ECO:0000256" key="9">
    <source>
        <dbReference type="RuleBase" id="RU363111"/>
    </source>
</evidence>
<evidence type="ECO:0000256" key="6">
    <source>
        <dbReference type="ARBA" id="ARBA00022989"/>
    </source>
</evidence>
<keyword evidence="7 9" id="KW-0472">Membrane</keyword>
<protein>
    <recommendedName>
        <fullName evidence="9">Vesicle transport protein</fullName>
    </recommendedName>
</protein>
<accession>A0A5B7ESR9</accession>
<feature type="transmembrane region" description="Helical" evidence="9">
    <location>
        <begin position="17"/>
        <end position="36"/>
    </location>
</feature>
<comment type="subcellular location">
    <subcellularLocation>
        <location evidence="2 9">Membrane</location>
        <topology evidence="2 9">Multi-pass membrane protein</topology>
    </subcellularLocation>
</comment>
<evidence type="ECO:0000313" key="10">
    <source>
        <dbReference type="EMBL" id="MPC36287.1"/>
    </source>
</evidence>
<keyword evidence="4 9" id="KW-0812">Transmembrane</keyword>
<dbReference type="GO" id="GO:0016020">
    <property type="term" value="C:membrane"/>
    <property type="evidence" value="ECO:0007669"/>
    <property type="project" value="UniProtKB-SubCell"/>
</dbReference>
<evidence type="ECO:0000256" key="8">
    <source>
        <dbReference type="ARBA" id="ARBA00025800"/>
    </source>
</evidence>